<dbReference type="PANTHER" id="PTHR15459:SF3">
    <property type="entry name" value="POLYAMINE-MODULATED FACTOR 1"/>
    <property type="match status" value="1"/>
</dbReference>
<keyword evidence="6" id="KW-0995">Kinetochore</keyword>
<evidence type="ECO:0000256" key="10">
    <source>
        <dbReference type="SAM" id="MobiDB-lite"/>
    </source>
</evidence>
<accession>A0ABP0ALM0</accession>
<dbReference type="Proteomes" id="UP001642406">
    <property type="component" value="Unassembled WGS sequence"/>
</dbReference>
<keyword evidence="7" id="KW-0539">Nucleus</keyword>
<evidence type="ECO:0000256" key="2">
    <source>
        <dbReference type="ARBA" id="ARBA00004629"/>
    </source>
</evidence>
<keyword evidence="9" id="KW-0137">Centromere</keyword>
<dbReference type="Pfam" id="PF03980">
    <property type="entry name" value="Nnf1"/>
    <property type="match status" value="1"/>
</dbReference>
<evidence type="ECO:0000313" key="11">
    <source>
        <dbReference type="EMBL" id="CAK7208285.1"/>
    </source>
</evidence>
<evidence type="ECO:0000256" key="8">
    <source>
        <dbReference type="ARBA" id="ARBA00023306"/>
    </source>
</evidence>
<dbReference type="EMBL" id="CAWUHC010000001">
    <property type="protein sequence ID" value="CAK7208285.1"/>
    <property type="molecule type" value="Genomic_DNA"/>
</dbReference>
<dbReference type="PANTHER" id="PTHR15459">
    <property type="entry name" value="POLYAMINE-MODULATED FACTOR 1"/>
    <property type="match status" value="1"/>
</dbReference>
<evidence type="ECO:0000256" key="9">
    <source>
        <dbReference type="ARBA" id="ARBA00023328"/>
    </source>
</evidence>
<name>A0ABP0ALM0_9PEZI</name>
<feature type="compositionally biased region" description="Polar residues" evidence="10">
    <location>
        <begin position="1"/>
        <end position="16"/>
    </location>
</feature>
<protein>
    <recommendedName>
        <fullName evidence="13">Mind kinetochore complex component</fullName>
    </recommendedName>
</protein>
<reference evidence="11 12" key="1">
    <citation type="submission" date="2024-01" db="EMBL/GenBank/DDBJ databases">
        <authorList>
            <person name="Allen C."/>
            <person name="Tagirdzhanova G."/>
        </authorList>
    </citation>
    <scope>NUCLEOTIDE SEQUENCE [LARGE SCALE GENOMIC DNA]</scope>
</reference>
<feature type="compositionally biased region" description="Acidic residues" evidence="10">
    <location>
        <begin position="39"/>
        <end position="55"/>
    </location>
</feature>
<evidence type="ECO:0000256" key="4">
    <source>
        <dbReference type="ARBA" id="ARBA00022618"/>
    </source>
</evidence>
<evidence type="ECO:0000256" key="5">
    <source>
        <dbReference type="ARBA" id="ARBA00022776"/>
    </source>
</evidence>
<keyword evidence="4" id="KW-0132">Cell division</keyword>
<keyword evidence="12" id="KW-1185">Reference proteome</keyword>
<evidence type="ECO:0000256" key="1">
    <source>
        <dbReference type="ARBA" id="ARBA00004123"/>
    </source>
</evidence>
<comment type="subcellular location">
    <subcellularLocation>
        <location evidence="2">Chromosome</location>
        <location evidence="2">Centromere</location>
        <location evidence="2">Kinetochore</location>
    </subcellularLocation>
    <subcellularLocation>
        <location evidence="1">Nucleus</location>
    </subcellularLocation>
</comment>
<keyword evidence="8" id="KW-0131">Cell cycle</keyword>
<feature type="region of interest" description="Disordered" evidence="10">
    <location>
        <begin position="1"/>
        <end position="90"/>
    </location>
</feature>
<evidence type="ECO:0008006" key="13">
    <source>
        <dbReference type="Google" id="ProtNLM"/>
    </source>
</evidence>
<proteinExistence type="predicted"/>
<gene>
    <name evidence="11" type="ORF">SBRCBS47491_000040</name>
</gene>
<keyword evidence="5" id="KW-0498">Mitosis</keyword>
<evidence type="ECO:0000256" key="7">
    <source>
        <dbReference type="ARBA" id="ARBA00023242"/>
    </source>
</evidence>
<feature type="compositionally biased region" description="Pro residues" evidence="10">
    <location>
        <begin position="79"/>
        <end position="89"/>
    </location>
</feature>
<dbReference type="InterPro" id="IPR007128">
    <property type="entry name" value="PMF1/Nnf1"/>
</dbReference>
<evidence type="ECO:0000256" key="6">
    <source>
        <dbReference type="ARBA" id="ARBA00022838"/>
    </source>
</evidence>
<feature type="compositionally biased region" description="Low complexity" evidence="10">
    <location>
        <begin position="60"/>
        <end position="78"/>
    </location>
</feature>
<evidence type="ECO:0000256" key="3">
    <source>
        <dbReference type="ARBA" id="ARBA00022454"/>
    </source>
</evidence>
<comment type="caution">
    <text evidence="11">The sequence shown here is derived from an EMBL/GenBank/DDBJ whole genome shotgun (WGS) entry which is preliminary data.</text>
</comment>
<sequence length="305" mass="31998">MATHETSAVASGGTQSSDKRTTEAATSSSTRPDDRQPADDNDEVLPDADAQDQVEGEGGAATQPQSQTQQQSQQQQQQPPLPPPPPPGPRAARLQTLFASSLDHTLAKISWENFAACYPTAAARAPQALRTVHRAMVDRLGELCAAEFAVVMRNRDVVRRLNELEILSVDAQKRRLAASTAVAAAAGGATETRPAAPVAPHTLPAETVMAAHLAPQRKAQRQLLEERLAAVQEANAAKFALLTAQQNEAGQLVAALERALADAEGAAALLDGAAAGGNDTDSGDNTLVSELARETRAAEVEMSEI</sequence>
<organism evidence="11 12">
    <name type="scientific">Sporothrix bragantina</name>
    <dbReference type="NCBI Taxonomy" id="671064"/>
    <lineage>
        <taxon>Eukaryota</taxon>
        <taxon>Fungi</taxon>
        <taxon>Dikarya</taxon>
        <taxon>Ascomycota</taxon>
        <taxon>Pezizomycotina</taxon>
        <taxon>Sordariomycetes</taxon>
        <taxon>Sordariomycetidae</taxon>
        <taxon>Ophiostomatales</taxon>
        <taxon>Ophiostomataceae</taxon>
        <taxon>Sporothrix</taxon>
    </lineage>
</organism>
<evidence type="ECO:0000313" key="12">
    <source>
        <dbReference type="Proteomes" id="UP001642406"/>
    </source>
</evidence>
<keyword evidence="3" id="KW-0158">Chromosome</keyword>